<evidence type="ECO:0000256" key="2">
    <source>
        <dbReference type="ARBA" id="ARBA00022475"/>
    </source>
</evidence>
<reference evidence="7 8" key="1">
    <citation type="submission" date="2019-03" db="EMBL/GenBank/DDBJ databases">
        <title>Freshwater and sediment microbial communities from various areas in North America, analyzing microbe dynamics in response to fracking.</title>
        <authorList>
            <person name="Lamendella R."/>
        </authorList>
    </citation>
    <scope>NUCLEOTIDE SEQUENCE [LARGE SCALE GENOMIC DNA]</scope>
    <source>
        <strain evidence="7 8">175.2</strain>
    </source>
</reference>
<keyword evidence="3 6" id="KW-0812">Transmembrane</keyword>
<evidence type="ECO:0000256" key="6">
    <source>
        <dbReference type="SAM" id="Phobius"/>
    </source>
</evidence>
<evidence type="ECO:0000313" key="8">
    <source>
        <dbReference type="Proteomes" id="UP000295097"/>
    </source>
</evidence>
<feature type="transmembrane region" description="Helical" evidence="6">
    <location>
        <begin position="313"/>
        <end position="334"/>
    </location>
</feature>
<evidence type="ECO:0000256" key="3">
    <source>
        <dbReference type="ARBA" id="ARBA00022692"/>
    </source>
</evidence>
<dbReference type="Proteomes" id="UP000295097">
    <property type="component" value="Unassembled WGS sequence"/>
</dbReference>
<dbReference type="PANTHER" id="PTHR32196">
    <property type="entry name" value="ABC TRANSPORTER PERMEASE PROTEIN YPHD-RELATED-RELATED"/>
    <property type="match status" value="1"/>
</dbReference>
<feature type="transmembrane region" description="Helical" evidence="6">
    <location>
        <begin position="276"/>
        <end position="306"/>
    </location>
</feature>
<dbReference type="InterPro" id="IPR001851">
    <property type="entry name" value="ABC_transp_permease"/>
</dbReference>
<keyword evidence="2" id="KW-1003">Cell membrane</keyword>
<keyword evidence="8" id="KW-1185">Reference proteome</keyword>
<evidence type="ECO:0000256" key="4">
    <source>
        <dbReference type="ARBA" id="ARBA00022989"/>
    </source>
</evidence>
<feature type="transmembrane region" description="Helical" evidence="6">
    <location>
        <begin position="239"/>
        <end position="256"/>
    </location>
</feature>
<sequence length="343" mass="35400">MFDASGPVQGRGWGGVSFGQAQFHRLSALITLLLLIVGFGLANQAFFSVNNGLTVLLQTSVIGLLGIGMTMVIITGGIDLSVGSVLALSGVITAMSVKAGLPVAPAMLVGVMAGALCGAFNGFVITRLRIPPFVATLGMMLIARGLALQLTGARPISQLGEAFGMLGNGALFRVVEMQANGFPRVIFPGIPYPAILMFAMAIAAAYLLNRRQIGRHIYATGSNEEAARLSGVRTNHTKLFAYTMSGALAGVAGNVLMSRLVTAQPSEGVMYELDAIAAAVIGGASLSGGVGTISGTMIGAFIIGILRNGLNMAGVSAFIQQIVIGFVVIGAVWIDQVRSRRSD</sequence>
<feature type="transmembrane region" description="Helical" evidence="6">
    <location>
        <begin position="53"/>
        <end position="73"/>
    </location>
</feature>
<evidence type="ECO:0000256" key="1">
    <source>
        <dbReference type="ARBA" id="ARBA00004651"/>
    </source>
</evidence>
<keyword evidence="5 6" id="KW-0472">Membrane</keyword>
<dbReference type="Pfam" id="PF02653">
    <property type="entry name" value="BPD_transp_2"/>
    <property type="match status" value="1"/>
</dbReference>
<dbReference type="GO" id="GO:0022857">
    <property type="term" value="F:transmembrane transporter activity"/>
    <property type="evidence" value="ECO:0007669"/>
    <property type="project" value="InterPro"/>
</dbReference>
<feature type="transmembrane region" description="Helical" evidence="6">
    <location>
        <begin position="103"/>
        <end position="125"/>
    </location>
</feature>
<comment type="subcellular location">
    <subcellularLocation>
        <location evidence="1">Cell membrane</location>
        <topology evidence="1">Multi-pass membrane protein</topology>
    </subcellularLocation>
</comment>
<name>A0A4R3NGT6_9HYPH</name>
<evidence type="ECO:0000256" key="5">
    <source>
        <dbReference type="ARBA" id="ARBA00023136"/>
    </source>
</evidence>
<dbReference type="EMBL" id="SMAR01000039">
    <property type="protein sequence ID" value="TCT31773.1"/>
    <property type="molecule type" value="Genomic_DNA"/>
</dbReference>
<feature type="transmembrane region" description="Helical" evidence="6">
    <location>
        <begin position="26"/>
        <end position="47"/>
    </location>
</feature>
<dbReference type="PANTHER" id="PTHR32196:SF72">
    <property type="entry name" value="RIBOSE IMPORT PERMEASE PROTEIN RBSC"/>
    <property type="match status" value="1"/>
</dbReference>
<evidence type="ECO:0000313" key="7">
    <source>
        <dbReference type="EMBL" id="TCT31773.1"/>
    </source>
</evidence>
<gene>
    <name evidence="7" type="ORF">EDC90_103922</name>
</gene>
<proteinExistence type="predicted"/>
<dbReference type="CDD" id="cd06579">
    <property type="entry name" value="TM_PBP1_transp_AraH_like"/>
    <property type="match status" value="1"/>
</dbReference>
<organism evidence="7 8">
    <name type="scientific">Martelella mediterranea</name>
    <dbReference type="NCBI Taxonomy" id="293089"/>
    <lineage>
        <taxon>Bacteria</taxon>
        <taxon>Pseudomonadati</taxon>
        <taxon>Pseudomonadota</taxon>
        <taxon>Alphaproteobacteria</taxon>
        <taxon>Hyphomicrobiales</taxon>
        <taxon>Aurantimonadaceae</taxon>
        <taxon>Martelella</taxon>
    </lineage>
</organism>
<protein>
    <submittedName>
        <fullName evidence="7">Monosaccharide ABC transporter membrane protein (CUT2 family)</fullName>
    </submittedName>
</protein>
<dbReference type="GO" id="GO:0005886">
    <property type="term" value="C:plasma membrane"/>
    <property type="evidence" value="ECO:0007669"/>
    <property type="project" value="UniProtKB-SubCell"/>
</dbReference>
<dbReference type="AlphaFoldDB" id="A0A4R3NGT6"/>
<dbReference type="OrthoDB" id="7828036at2"/>
<feature type="transmembrane region" description="Helical" evidence="6">
    <location>
        <begin position="132"/>
        <end position="150"/>
    </location>
</feature>
<dbReference type="RefSeq" id="WP_132313885.1">
    <property type="nucleotide sequence ID" value="NZ_SMAR01000039.1"/>
</dbReference>
<accession>A0A4R3NGT6</accession>
<keyword evidence="4 6" id="KW-1133">Transmembrane helix</keyword>
<comment type="caution">
    <text evidence="7">The sequence shown here is derived from an EMBL/GenBank/DDBJ whole genome shotgun (WGS) entry which is preliminary data.</text>
</comment>
<feature type="transmembrane region" description="Helical" evidence="6">
    <location>
        <begin position="190"/>
        <end position="208"/>
    </location>
</feature>